<name>F9S339_9VIBR</name>
<dbReference type="AlphaFoldDB" id="F9S339"/>
<reference evidence="1 2" key="1">
    <citation type="journal article" date="2012" name="Int. J. Syst. Evol. Microbiol.">
        <title>Vibrio caribbeanicus sp. nov., isolated from the marine sponge Scleritoderma cyanea.</title>
        <authorList>
            <person name="Hoffmann M."/>
            <person name="Monday S.R."/>
            <person name="Allard M.W."/>
            <person name="Strain E.A."/>
            <person name="Whittaker P."/>
            <person name="Naum M."/>
            <person name="McCarthy P.J."/>
            <person name="Lopez J.V."/>
            <person name="Fischer M."/>
            <person name="Brown E.W."/>
        </authorList>
    </citation>
    <scope>NUCLEOTIDE SEQUENCE [LARGE SCALE GENOMIC DNA]</scope>
    <source>
        <strain evidence="1 2">ATCC 700023</strain>
    </source>
</reference>
<gene>
    <name evidence="1" type="ORF">VII00023_19970</name>
</gene>
<protein>
    <submittedName>
        <fullName evidence="1">Uncharacterized protein</fullName>
    </submittedName>
</protein>
<keyword evidence="2" id="KW-1185">Reference proteome</keyword>
<dbReference type="Proteomes" id="UP000004605">
    <property type="component" value="Unassembled WGS sequence"/>
</dbReference>
<comment type="caution">
    <text evidence="1">The sequence shown here is derived from an EMBL/GenBank/DDBJ whole genome shotgun (WGS) entry which is preliminary data.</text>
</comment>
<dbReference type="EMBL" id="AFWF01000169">
    <property type="protein sequence ID" value="EGU38357.1"/>
    <property type="molecule type" value="Genomic_DNA"/>
</dbReference>
<proteinExistence type="predicted"/>
<evidence type="ECO:0000313" key="1">
    <source>
        <dbReference type="EMBL" id="EGU38357.1"/>
    </source>
</evidence>
<accession>F9S339</accession>
<organism evidence="1 2">
    <name type="scientific">Vibrio ichthyoenteri ATCC 700023</name>
    <dbReference type="NCBI Taxonomy" id="870968"/>
    <lineage>
        <taxon>Bacteria</taxon>
        <taxon>Pseudomonadati</taxon>
        <taxon>Pseudomonadota</taxon>
        <taxon>Gammaproteobacteria</taxon>
        <taxon>Vibrionales</taxon>
        <taxon>Vibrionaceae</taxon>
        <taxon>Vibrio</taxon>
    </lineage>
</organism>
<sequence length="50" mass="5182">MLNPVSDCVCALALAKEGVAIAASPSIKSELMALIAPPCNPCVPVQFVWL</sequence>
<evidence type="ECO:0000313" key="2">
    <source>
        <dbReference type="Proteomes" id="UP000004605"/>
    </source>
</evidence>